<dbReference type="InterPro" id="IPR037185">
    <property type="entry name" value="EmrE-like"/>
</dbReference>
<feature type="transmembrane region" description="Helical" evidence="6">
    <location>
        <begin position="126"/>
        <end position="145"/>
    </location>
</feature>
<organism evidence="8 9">
    <name type="scientific">Stenotrophomonas oahuensis</name>
    <dbReference type="NCBI Taxonomy" id="3003271"/>
    <lineage>
        <taxon>Bacteria</taxon>
        <taxon>Pseudomonadati</taxon>
        <taxon>Pseudomonadota</taxon>
        <taxon>Gammaproteobacteria</taxon>
        <taxon>Lysobacterales</taxon>
        <taxon>Lysobacteraceae</taxon>
        <taxon>Stenotrophomonas</taxon>
    </lineage>
</organism>
<comment type="subcellular location">
    <subcellularLocation>
        <location evidence="1">Cell membrane</location>
        <topology evidence="1">Multi-pass membrane protein</topology>
    </subcellularLocation>
</comment>
<name>A0ABY9YLQ8_9GAMM</name>
<gene>
    <name evidence="8" type="ORF">PDM29_15945</name>
</gene>
<evidence type="ECO:0000256" key="1">
    <source>
        <dbReference type="ARBA" id="ARBA00004651"/>
    </source>
</evidence>
<feature type="transmembrane region" description="Helical" evidence="6">
    <location>
        <begin position="282"/>
        <end position="302"/>
    </location>
</feature>
<feature type="domain" description="EamA" evidence="7">
    <location>
        <begin position="8"/>
        <end position="141"/>
    </location>
</feature>
<keyword evidence="2" id="KW-1003">Cell membrane</keyword>
<evidence type="ECO:0000313" key="8">
    <source>
        <dbReference type="EMBL" id="WNH51821.1"/>
    </source>
</evidence>
<dbReference type="InterPro" id="IPR000620">
    <property type="entry name" value="EamA_dom"/>
</dbReference>
<feature type="domain" description="EamA" evidence="7">
    <location>
        <begin position="159"/>
        <end position="300"/>
    </location>
</feature>
<keyword evidence="3 6" id="KW-0812">Transmembrane</keyword>
<dbReference type="EMBL" id="CP115541">
    <property type="protein sequence ID" value="WNH51821.1"/>
    <property type="molecule type" value="Genomic_DNA"/>
</dbReference>
<feature type="transmembrane region" description="Helical" evidence="6">
    <location>
        <begin position="40"/>
        <end position="57"/>
    </location>
</feature>
<evidence type="ECO:0000256" key="5">
    <source>
        <dbReference type="ARBA" id="ARBA00023136"/>
    </source>
</evidence>
<evidence type="ECO:0000256" key="3">
    <source>
        <dbReference type="ARBA" id="ARBA00022692"/>
    </source>
</evidence>
<dbReference type="PANTHER" id="PTHR32322">
    <property type="entry name" value="INNER MEMBRANE TRANSPORTER"/>
    <property type="match status" value="1"/>
</dbReference>
<feature type="transmembrane region" description="Helical" evidence="6">
    <location>
        <begin position="255"/>
        <end position="276"/>
    </location>
</feature>
<keyword evidence="9" id="KW-1185">Reference proteome</keyword>
<keyword evidence="5 6" id="KW-0472">Membrane</keyword>
<evidence type="ECO:0000256" key="4">
    <source>
        <dbReference type="ARBA" id="ARBA00022989"/>
    </source>
</evidence>
<dbReference type="InterPro" id="IPR050638">
    <property type="entry name" value="AA-Vitamin_Transporters"/>
</dbReference>
<feature type="transmembrane region" description="Helical" evidence="6">
    <location>
        <begin position="227"/>
        <end position="248"/>
    </location>
</feature>
<feature type="transmembrane region" description="Helical" evidence="6">
    <location>
        <begin position="93"/>
        <end position="114"/>
    </location>
</feature>
<dbReference type="PANTHER" id="PTHR32322:SF18">
    <property type="entry name" value="S-ADENOSYLMETHIONINE_S-ADENOSYLHOMOCYSTEINE TRANSPORTER"/>
    <property type="match status" value="1"/>
</dbReference>
<feature type="transmembrane region" description="Helical" evidence="6">
    <location>
        <begin position="157"/>
        <end position="174"/>
    </location>
</feature>
<dbReference type="SUPFAM" id="SSF103481">
    <property type="entry name" value="Multidrug resistance efflux transporter EmrE"/>
    <property type="match status" value="2"/>
</dbReference>
<evidence type="ECO:0000256" key="2">
    <source>
        <dbReference type="ARBA" id="ARBA00022475"/>
    </source>
</evidence>
<dbReference type="Pfam" id="PF00892">
    <property type="entry name" value="EamA"/>
    <property type="match status" value="2"/>
</dbReference>
<feature type="transmembrane region" description="Helical" evidence="6">
    <location>
        <begin position="195"/>
        <end position="215"/>
    </location>
</feature>
<evidence type="ECO:0000256" key="6">
    <source>
        <dbReference type="SAM" id="Phobius"/>
    </source>
</evidence>
<dbReference type="Proteomes" id="UP001302072">
    <property type="component" value="Chromosome"/>
</dbReference>
<evidence type="ECO:0000259" key="7">
    <source>
        <dbReference type="Pfam" id="PF00892"/>
    </source>
</evidence>
<accession>A0ABY9YLQ8</accession>
<dbReference type="RefSeq" id="WP_311191040.1">
    <property type="nucleotide sequence ID" value="NZ_CP115541.1"/>
</dbReference>
<proteinExistence type="predicted"/>
<sequence length="316" mass="33448">MNRSMGVGIANGVAAGALWGVVFLAPAVLSQFSAVQLSAGRYLVYGLIAIILLAPRWKELRTRIGAAEWKGLLWLSLAGNLVYFVLLSNAVQWAGGAAASLIVGLIPVVVTLVGVREKGAVPLKQLAPALALCVLGVALVGYEALQAEHAEGSVGRRLLGLLCAFGALFSWALYSIGNSRWLARRPDLSGHDWSLLTGVATGGLALLLVPSAFVLPSATVHVSSDWVWFWVISAGVAVVASVVGNACWNRASQNLPLTLTGQMIVFETLFALLYGFAWQQRWPTLMELLAIACLVSGVLLCAHAHRPPRAVAEHVG</sequence>
<protein>
    <submittedName>
        <fullName evidence="8">DMT family transporter</fullName>
    </submittedName>
</protein>
<keyword evidence="4 6" id="KW-1133">Transmembrane helix</keyword>
<reference evidence="8 9" key="1">
    <citation type="submission" date="2022-12" db="EMBL/GenBank/DDBJ databases">
        <title>Two new species, Stenotrophomonas aracearum and Stenotrophomonas oahuensis, isolated from Anthurium (Araceae family) in Hawaii.</title>
        <authorList>
            <person name="Chunag S.C."/>
            <person name="Dobhal S."/>
            <person name="Alvarez A."/>
            <person name="Arif M."/>
        </authorList>
    </citation>
    <scope>NUCLEOTIDE SEQUENCE [LARGE SCALE GENOMIC DNA]</scope>
    <source>
        <strain evidence="8 9">A5586</strain>
    </source>
</reference>
<feature type="transmembrane region" description="Helical" evidence="6">
    <location>
        <begin position="69"/>
        <end position="87"/>
    </location>
</feature>
<evidence type="ECO:0000313" key="9">
    <source>
        <dbReference type="Proteomes" id="UP001302072"/>
    </source>
</evidence>